<dbReference type="AlphaFoldDB" id="A0A8H3IZ68"/>
<feature type="region of interest" description="Disordered" evidence="2">
    <location>
        <begin position="1"/>
        <end position="122"/>
    </location>
</feature>
<organism evidence="3 4">
    <name type="scientific">Imshaugia aleurites</name>
    <dbReference type="NCBI Taxonomy" id="172621"/>
    <lineage>
        <taxon>Eukaryota</taxon>
        <taxon>Fungi</taxon>
        <taxon>Dikarya</taxon>
        <taxon>Ascomycota</taxon>
        <taxon>Pezizomycotina</taxon>
        <taxon>Lecanoromycetes</taxon>
        <taxon>OSLEUM clade</taxon>
        <taxon>Lecanoromycetidae</taxon>
        <taxon>Lecanorales</taxon>
        <taxon>Lecanorineae</taxon>
        <taxon>Parmeliaceae</taxon>
        <taxon>Imshaugia</taxon>
    </lineage>
</organism>
<name>A0A8H3IZ68_9LECA</name>
<dbReference type="OrthoDB" id="5408029at2759"/>
<dbReference type="EMBL" id="CAJPDT010000076">
    <property type="protein sequence ID" value="CAF9934434.1"/>
    <property type="molecule type" value="Genomic_DNA"/>
</dbReference>
<feature type="compositionally biased region" description="Polar residues" evidence="2">
    <location>
        <begin position="51"/>
        <end position="60"/>
    </location>
</feature>
<keyword evidence="4" id="KW-1185">Reference proteome</keyword>
<evidence type="ECO:0000256" key="2">
    <source>
        <dbReference type="SAM" id="MobiDB-lite"/>
    </source>
</evidence>
<proteinExistence type="predicted"/>
<evidence type="ECO:0000313" key="3">
    <source>
        <dbReference type="EMBL" id="CAF9934434.1"/>
    </source>
</evidence>
<feature type="compositionally biased region" description="Basic and acidic residues" evidence="2">
    <location>
        <begin position="1"/>
        <end position="11"/>
    </location>
</feature>
<reference evidence="3" key="1">
    <citation type="submission" date="2021-03" db="EMBL/GenBank/DDBJ databases">
        <authorList>
            <person name="Tagirdzhanova G."/>
        </authorList>
    </citation>
    <scope>NUCLEOTIDE SEQUENCE</scope>
</reference>
<feature type="coiled-coil region" evidence="1">
    <location>
        <begin position="125"/>
        <end position="152"/>
    </location>
</feature>
<evidence type="ECO:0000313" key="4">
    <source>
        <dbReference type="Proteomes" id="UP000664534"/>
    </source>
</evidence>
<feature type="compositionally biased region" description="Acidic residues" evidence="2">
    <location>
        <begin position="101"/>
        <end position="112"/>
    </location>
</feature>
<evidence type="ECO:0000256" key="1">
    <source>
        <dbReference type="SAM" id="Coils"/>
    </source>
</evidence>
<dbReference type="Proteomes" id="UP000664534">
    <property type="component" value="Unassembled WGS sequence"/>
</dbReference>
<protein>
    <submittedName>
        <fullName evidence="3">Uncharacterized protein</fullName>
    </submittedName>
</protein>
<comment type="caution">
    <text evidence="3">The sequence shown here is derived from an EMBL/GenBank/DDBJ whole genome shotgun (WGS) entry which is preliminary data.</text>
</comment>
<feature type="compositionally biased region" description="Basic residues" evidence="2">
    <location>
        <begin position="24"/>
        <end position="34"/>
    </location>
</feature>
<feature type="coiled-coil region" evidence="1">
    <location>
        <begin position="195"/>
        <end position="243"/>
    </location>
</feature>
<sequence length="258" mass="28490">MPHNTNKREQAQEGLVDETLPAQKKSRSTSRNKVKFADTAQGLWEGGSVPLDTQTDSSTAVLFDERLQPKSILKTRSAPFPTAPESTDPDAARSPSPEPTDQLEGEDFDREEADASKKLAADASAAMKKAEMQRLKHDLAATQQELAFVKNNLAVVRDGEKDLKQALRQARSESARSLTDANFADKRTKTAHAEVREAMLVNGKLEDKYRTLEDQLKNSHGQVEELQRELAVVKEENSNFKKMLGTKTANKTADLGGE</sequence>
<keyword evidence="1" id="KW-0175">Coiled coil</keyword>
<gene>
    <name evidence="3" type="ORF">IMSHALPRED_009718</name>
</gene>
<accession>A0A8H3IZ68</accession>